<name>U6MTQ8_9EIME</name>
<evidence type="ECO:0000256" key="1">
    <source>
        <dbReference type="PROSITE-ProRule" id="PRU00235"/>
    </source>
</evidence>
<dbReference type="InterPro" id="IPR009091">
    <property type="entry name" value="RCC1/BLIP-II"/>
</dbReference>
<dbReference type="InterPro" id="IPR000408">
    <property type="entry name" value="Reg_chr_condens"/>
</dbReference>
<dbReference type="PROSITE" id="PS50012">
    <property type="entry name" value="RCC1_3"/>
    <property type="match status" value="2"/>
</dbReference>
<dbReference type="GeneID" id="25471318"/>
<evidence type="ECO:0000313" key="4">
    <source>
        <dbReference type="Proteomes" id="UP000030754"/>
    </source>
</evidence>
<feature type="region of interest" description="Disordered" evidence="2">
    <location>
        <begin position="158"/>
        <end position="187"/>
    </location>
</feature>
<feature type="region of interest" description="Disordered" evidence="2">
    <location>
        <begin position="3316"/>
        <end position="3342"/>
    </location>
</feature>
<dbReference type="RefSeq" id="XP_013434326.1">
    <property type="nucleotide sequence ID" value="XM_013578872.1"/>
</dbReference>
<evidence type="ECO:0000256" key="2">
    <source>
        <dbReference type="SAM" id="MobiDB-lite"/>
    </source>
</evidence>
<dbReference type="Gene3D" id="2.130.10.30">
    <property type="entry name" value="Regulator of chromosome condensation 1/beta-lactamase-inhibitor protein II"/>
    <property type="match status" value="3"/>
</dbReference>
<feature type="compositionally biased region" description="Low complexity" evidence="2">
    <location>
        <begin position="476"/>
        <end position="488"/>
    </location>
</feature>
<dbReference type="GO" id="GO:0016592">
    <property type="term" value="C:mediator complex"/>
    <property type="evidence" value="ECO:0007669"/>
    <property type="project" value="TreeGrafter"/>
</dbReference>
<keyword evidence="4" id="KW-1185">Reference proteome</keyword>
<evidence type="ECO:0000313" key="3">
    <source>
        <dbReference type="EMBL" id="CDJ65859.1"/>
    </source>
</evidence>
<dbReference type="OrthoDB" id="346930at2759"/>
<feature type="region of interest" description="Disordered" evidence="2">
    <location>
        <begin position="517"/>
        <end position="536"/>
    </location>
</feature>
<feature type="region of interest" description="Disordered" evidence="2">
    <location>
        <begin position="2621"/>
        <end position="2750"/>
    </location>
</feature>
<feature type="region of interest" description="Disordered" evidence="2">
    <location>
        <begin position="471"/>
        <end position="507"/>
    </location>
</feature>
<dbReference type="SUPFAM" id="SSF50985">
    <property type="entry name" value="RCC1/BLIP-II"/>
    <property type="match status" value="2"/>
</dbReference>
<dbReference type="Proteomes" id="UP000030754">
    <property type="component" value="Unassembled WGS sequence"/>
</dbReference>
<feature type="region of interest" description="Disordered" evidence="2">
    <location>
        <begin position="1794"/>
        <end position="1826"/>
    </location>
</feature>
<accession>U6MTQ8</accession>
<reference evidence="3" key="2">
    <citation type="submission" date="2013-10" db="EMBL/GenBank/DDBJ databases">
        <authorList>
            <person name="Aslett M."/>
        </authorList>
    </citation>
    <scope>NUCLEOTIDE SEQUENCE [LARGE SCALE GENOMIC DNA]</scope>
    <source>
        <strain evidence="3">Houghton</strain>
    </source>
</reference>
<feature type="repeat" description="RCC1" evidence="1">
    <location>
        <begin position="2164"/>
        <end position="2227"/>
    </location>
</feature>
<feature type="compositionally biased region" description="Polar residues" evidence="2">
    <location>
        <begin position="2697"/>
        <end position="2738"/>
    </location>
</feature>
<feature type="compositionally biased region" description="Polar residues" evidence="2">
    <location>
        <begin position="3174"/>
        <end position="3196"/>
    </location>
</feature>
<protein>
    <submittedName>
        <fullName evidence="3">Glutamic acid-rcih protein, putative</fullName>
    </submittedName>
</protein>
<dbReference type="Pfam" id="PF00415">
    <property type="entry name" value="RCC1"/>
    <property type="match status" value="1"/>
</dbReference>
<feature type="compositionally biased region" description="Low complexity" evidence="2">
    <location>
        <begin position="2632"/>
        <end position="2685"/>
    </location>
</feature>
<organism evidence="3 4">
    <name type="scientific">Eimeria necatrix</name>
    <dbReference type="NCBI Taxonomy" id="51315"/>
    <lineage>
        <taxon>Eukaryota</taxon>
        <taxon>Sar</taxon>
        <taxon>Alveolata</taxon>
        <taxon>Apicomplexa</taxon>
        <taxon>Conoidasida</taxon>
        <taxon>Coccidia</taxon>
        <taxon>Eucoccidiorida</taxon>
        <taxon>Eimeriorina</taxon>
        <taxon>Eimeriidae</taxon>
        <taxon>Eimeria</taxon>
    </lineage>
</organism>
<feature type="compositionally biased region" description="Low complexity" evidence="2">
    <location>
        <begin position="616"/>
        <end position="628"/>
    </location>
</feature>
<dbReference type="InterPro" id="IPR051647">
    <property type="entry name" value="Mediator_comp_sub12"/>
</dbReference>
<feature type="compositionally biased region" description="Low complexity" evidence="2">
    <location>
        <begin position="2973"/>
        <end position="2985"/>
    </location>
</feature>
<dbReference type="GO" id="GO:0045944">
    <property type="term" value="P:positive regulation of transcription by RNA polymerase II"/>
    <property type="evidence" value="ECO:0007669"/>
    <property type="project" value="TreeGrafter"/>
</dbReference>
<dbReference type="GO" id="GO:0003713">
    <property type="term" value="F:transcription coactivator activity"/>
    <property type="evidence" value="ECO:0007669"/>
    <property type="project" value="TreeGrafter"/>
</dbReference>
<sequence>MLKEQQQQQGEEVGDCPYVRLASNLTAAAAAAPTTIAETTARDATEEAQQMCCCNMCGLEASEEGDVSREDLGSWQTSCEFPPTLEDGLPSSYLSQEDRRLLLREARSESIVRETQLQQATAAARASTAAAHAAASGGAPVLPSAPYRPLLRVVQEDLPPLTGGPCGDGKDGAQQQQQQRQQTPFSFVTIRQVQRTRREPGDATLSADTAQVGKQKNAGSLLLHASLKHRISSPFLDCGSKTHLFFKIKGGNSSGSSNKGNSSNNSSAYPPAHCCCIADVQVHTPSLLLRPSAAARNQPGTSQRLLLHLHPAYLTLLERQQQEEEDTKPWTAAGEALLLRALWCCRVGEAATFQLNLHGSKAEEQQLFCALSVHVIDVLPLPYLCSSVREDSNSKSSSPMTKEQGAPDLCQQQLLRCIQWQKALLLLQRELQQFAAGCIAFLLQQEEHPTPLLHQLLTCTCEACRLPPEPPDALVQQQQQQQQQPRQQSGSTGLSMPRRYSSMSTAAAAARSLFDTAAAQPQRQQQQSSGGKLMGLLLRGRGRISRPKTDREQHQELQQLPQQSSGPVVRSLSRQGLASTLRRLRSRSIDKLVSQQQRQQQQQEPHVPASGPPPDTATATAGVTPPTALRMGSTAPDDDPGSRVGPLRDTGGTDLLRVLAGARRISVALFLSDFKQFLDGACDNGSNSGNKGKRDDPLLLIAYRRRLRDLLLQGVCIQGVIVQLIGSTRLWQQLQQEQRAAQAGMWRQQEMPLSPLFLLLELGGLRFFVCPAQQSQQQQSDVNSQLPLLLFVQRFLGGYQHEVETTPTAATAAVARGAERTGINEKLQQQQQDELWVPLAVADPLPPLPHSTVALAGGLCADADALEASGDTIWMVQQRLSQLLNNKGEPHQQGKHEELQKQCQEECQLRRMYGLVFEIGQALPSFVPVEVSTAATHKQRQQAFLRAAVAAATAAAEGAVAVNDVEVRQQHIWQPIQRCPHVRQHSCACDSVADSQLKHFCSGSSRSRETFCHRCRVAAAPITWPAAAAAAAAEGDIPATDYVCGESYVWTSECATTCFSGTPIESTSVAVLPKASLKCNRCCSLFSGSGSSNSCSSSRCSSTWRNRAKAVAEAFLRWQLPHTDGPTIQAALRREGISAGVGLWLVFDELLVLLHQDPMQLPEWCGGDRKAAAAAASAAAAVADKRSHMLPCSSKTQLIATAAACALLGCALQKVLRYEQQICCSCCSATSVCRHFSDCTALWAFSGEAKRLLQEQKLRVSPPVAAAAQPAAAPAVPAPSACSPNISESCLLLFHRRVCLSLGLSLVRANALSPMLLPLPVLLRFCISAALRSPSVLFVELQQQHHALPLCRYRHAHQICAETGRMPVPTAGSPTGTPFECLQWGRVAVKPPLPNGTACLSVLLLTQLVLHPPKVDTPLVDSQEVHGDGDLVGAPLLDRWWLGAQGALAAWTLPFQEHQLRPSLIRKVAPTESSLPHPFKAPKGFHGEAVKQILTPEFIAAAPAALRGGLLCQLLLLALAPPEPKLWTAYRVEQEQRIQQQQQQQPHQQQQPGYVLGRRLDGISAWADDHLLRLLMLLLLQFDSWLGFSGLSEQQKVDCPAVRQSTAEAAESDGSRLVPYGLEGGFCAPGSNLRQHQLNLFAALSNAVEGIRLGGAQGAGHPFTSLLSWLLLLIAYCGCAIPDAALSRNNMDNSGSSATYKNEILGSLVETAAAATARIGVYSDLLRVLRLRLGVCPLPVGPPHLVPRHLPLLPLLSVDKRVLPAECKGVSGFSGDCNSADTAAVAADSSSSVAAHQRQKLQQSKPSVLAPSELARPTSPLARKQQEQASRLFGCTYTPKYPEHRHCHLPDPLLQPHVSCAVVLYNLKRLGAPAMHWSSAICPRGDLGDPAAEWAVAAVVGSAAAVGANDPTTYRSQVKDVEVEENSVSLPPYALKGECCEHVLQWLQWQQQPRPLLFTCGLNEEGPLGLGEAAYFPVDPVLEERDNFIKAAKGTDVWFCCQPQQVVALPGEVRSVSAGLSSSAAVTSQGYLFTWGALDGYTEDTDTGSGSGSNGSICGILRRHPADHSRDYGLREALRFSWLDFSLFWTHTSAAGSQLVIGQQEAAKCSREQQQQQEVRVFLPALLEGSRCALSPRNELSRPGPAFSAVCCGPDFCAALTITGSLYTWGHNASGVLGHGDTHSRSQPTPLSLDLFLSPFVDKQQHPQQHLLQVACGNSHMAAVTAAGCLFVWGSNNHGQCGLSKETDIILFPQQLLLLDLSCVPLSMLTLIHSIVATNGSVNSTSTSQRGWFDLGYAPKGDTRGALVTADAAGFSFLVEEGGGQLRCLADYLIRFSQVACGSLHTISLGTTSGSPSEAKDKAAPKCLYTWGSNTNNCLGFIAPPAMAVVPPARIPDASFLVEGLRPKQTQQQQKPHQQPQQQTLHITQISAGGITSAALSDTGDLWLWGDVQSFVTSDDSPEWSAALPMPFELVEDVGFFLQQKNPERVRLSLSSVAFAAEGARLLLLTKEGDLIAVGDGCVQQQLLSVHLTKQKLLQQQQDSWNTAAATIAPRFWADKSRQQRLRGACRIHVPHRRIVEGAAGLDHFLLKTVASDAEDHLLPEKPLEYLMQMHRPPPELRCRHAATPRRSGSSSSSSSTASASNSGGSISANNSGNSNSIGSSSSSTADCTRMTSYSSSTGKTSTKEPTKPLDTSGPQRPSVSLRSRSATPACTANSGQQELKQRGQQHQANSATRQLWEATSATSSSSSTGLSFAAAAREAAAAGLHLTLRHLASAGEEAAKAAAARAAEAAEKVVDGPGAAVMEGLLDHLDRQVHNISVGYCKCVVAATTPATMNELTNVLLASSLTGIFLRGSGVVLSALSSGISYILPRCKVPATSATAGPAAATKATATRKTATAKCVSQQTRDVTKGAHLVAAPARLSGAIPCRPALPFPETKGPEPVPAVRVGLPHALGASLRPLLPQRPPQCPWEQQQEQQQQQRKTIYSMPSRSQSLTTLPSYAAEQRGKHLQQKPDPMLQQQLEAERQEAWERLTSIGRLNSTASATIQRLGMRSQVEQQLPLATRSLRGGTSSVQLPDIPQQQQQHCNENLKDLLKSNTAPAVLHRVREEVPLSVVPERQTVGAVAAAAWEQQQQRAERQQLQRQVQQQMEQQEKLQQERRQKRQQEQQQPSGWTTPSPVTSLSRNWPQQLENPVSGSGAAAAALSVAAADEAEDESTLNLLYYPQHDTMSSNYSRHSLAAAALVRPAWQQQQQQMRISSEGPPQHLSVPSFSLAPMPLHEAAAASGAAQPTYTRKTTAASFWPYSGETLEQQQQKQIPLAPPSFPLSAYPQQQKQQQHQQIFPSFLPSAYSQQLQQQQAPQQMLMVPASFPPSLYPQKQQQQHTQHQQEHEHQQWASLACFPTGGVDGLSASYLPQHSAAYFPAQDSNTAPATAAGTATALNACNSVSLQKHNRNSDGGLSGASFYSPDTLESVLLDNQQLLRQMQQQQMLQQQQTAAHGILHSNAPQKLRLVHPSELISQHQHPPGIPQHQQNEFLLMDSSQYQHVVKQQQQQTLQQQRLMEQQQVHARPAWDYGSTLPQEQLQRLPLPEELHLQQAHLQQQQQQSDEMLKLDYLKQQHTFLSHMQ</sequence>
<feature type="region of interest" description="Disordered" evidence="2">
    <location>
        <begin position="546"/>
        <end position="650"/>
    </location>
</feature>
<dbReference type="EMBL" id="HG723319">
    <property type="protein sequence ID" value="CDJ65859.1"/>
    <property type="molecule type" value="Genomic_DNA"/>
</dbReference>
<feature type="compositionally biased region" description="Basic and acidic residues" evidence="2">
    <location>
        <begin position="3156"/>
        <end position="3169"/>
    </location>
</feature>
<feature type="region of interest" description="Disordered" evidence="2">
    <location>
        <begin position="2964"/>
        <end position="2985"/>
    </location>
</feature>
<dbReference type="PANTHER" id="PTHR46007:SF8">
    <property type="entry name" value="C2H2-TYPE DOMAIN-CONTAINING PROTEIN"/>
    <property type="match status" value="1"/>
</dbReference>
<dbReference type="VEuPathDB" id="ToxoDB:ENH_00011330"/>
<proteinExistence type="predicted"/>
<feature type="region of interest" description="Disordered" evidence="2">
    <location>
        <begin position="3156"/>
        <end position="3198"/>
    </location>
</feature>
<feature type="repeat" description="RCC1" evidence="1">
    <location>
        <begin position="2228"/>
        <end position="2290"/>
    </location>
</feature>
<gene>
    <name evidence="3" type="ORF">ENH_00011330</name>
</gene>
<dbReference type="PANTHER" id="PTHR46007">
    <property type="entry name" value="MEDIATOR OF RNA POLYMERASE II TRANSCRIPTION SUBUNIT 12"/>
    <property type="match status" value="1"/>
</dbReference>
<reference evidence="3" key="1">
    <citation type="submission" date="2013-10" db="EMBL/GenBank/DDBJ databases">
        <title>Genomic analysis of the causative agents of coccidiosis in chickens.</title>
        <authorList>
            <person name="Reid A.J."/>
            <person name="Blake D."/>
            <person name="Billington K."/>
            <person name="Browne H."/>
            <person name="Dunn M."/>
            <person name="Hung S."/>
            <person name="Kawahara F."/>
            <person name="Miranda-Saavedra D."/>
            <person name="Mourier T."/>
            <person name="Nagra H."/>
            <person name="Otto T.D."/>
            <person name="Rawlings N."/>
            <person name="Sanchez A."/>
            <person name="Sanders M."/>
            <person name="Subramaniam C."/>
            <person name="Tay Y."/>
            <person name="Dear P."/>
            <person name="Doerig C."/>
            <person name="Gruber A."/>
            <person name="Parkinson J."/>
            <person name="Shirley M."/>
            <person name="Wan K.L."/>
            <person name="Berriman M."/>
            <person name="Tomley F."/>
            <person name="Pain A."/>
        </authorList>
    </citation>
    <scope>NUCLEOTIDE SEQUENCE [LARGE SCALE GENOMIC DNA]</scope>
    <source>
        <strain evidence="3">Houghton</strain>
    </source>
</reference>